<evidence type="ECO:0000259" key="12">
    <source>
        <dbReference type="PROSITE" id="PS50046"/>
    </source>
</evidence>
<dbReference type="Pfam" id="PF00512">
    <property type="entry name" value="HisKA"/>
    <property type="match status" value="1"/>
</dbReference>
<evidence type="ECO:0000256" key="4">
    <source>
        <dbReference type="ARBA" id="ARBA00012438"/>
    </source>
</evidence>
<keyword evidence="11" id="KW-0472">Membrane</keyword>
<dbReference type="PROSITE" id="PS50885">
    <property type="entry name" value="HAMP"/>
    <property type="match status" value="1"/>
</dbReference>
<dbReference type="InterPro" id="IPR036890">
    <property type="entry name" value="HATPase_C_sf"/>
</dbReference>
<dbReference type="PROSITE" id="PS50046">
    <property type="entry name" value="PHYTOCHROME_2"/>
    <property type="match status" value="1"/>
</dbReference>
<dbReference type="Pfam" id="PF00672">
    <property type="entry name" value="HAMP"/>
    <property type="match status" value="1"/>
</dbReference>
<dbReference type="InterPro" id="IPR004358">
    <property type="entry name" value="Sig_transdc_His_kin-like_C"/>
</dbReference>
<feature type="domain" description="HAMP" evidence="15">
    <location>
        <begin position="191"/>
        <end position="243"/>
    </location>
</feature>
<dbReference type="SMART" id="SM00304">
    <property type="entry name" value="HAMP"/>
    <property type="match status" value="1"/>
</dbReference>
<organism evidence="16 17">
    <name type="scientific">Cyanobium gracile UHCC 0281</name>
    <dbReference type="NCBI Taxonomy" id="3110309"/>
    <lineage>
        <taxon>Bacteria</taxon>
        <taxon>Bacillati</taxon>
        <taxon>Cyanobacteriota</taxon>
        <taxon>Cyanophyceae</taxon>
        <taxon>Synechococcales</taxon>
        <taxon>Prochlorococcaceae</taxon>
        <taxon>Cyanobium</taxon>
    </lineage>
</organism>
<keyword evidence="11" id="KW-0812">Transmembrane</keyword>
<keyword evidence="8" id="KW-0902">Two-component regulatory system</keyword>
<name>A0ABU5SRG5_9CYAN</name>
<dbReference type="PANTHER" id="PTHR43047">
    <property type="entry name" value="TWO-COMPONENT HISTIDINE PROTEIN KINASE"/>
    <property type="match status" value="1"/>
</dbReference>
<dbReference type="Pfam" id="PF00072">
    <property type="entry name" value="Response_reg"/>
    <property type="match status" value="1"/>
</dbReference>
<keyword evidence="10" id="KW-0175">Coiled coil</keyword>
<evidence type="ECO:0000256" key="8">
    <source>
        <dbReference type="ARBA" id="ARBA00023012"/>
    </source>
</evidence>
<dbReference type="CDD" id="cd00082">
    <property type="entry name" value="HisKA"/>
    <property type="match status" value="1"/>
</dbReference>
<dbReference type="InterPro" id="IPR003594">
    <property type="entry name" value="HATPase_dom"/>
</dbReference>
<dbReference type="PROSITE" id="PS50109">
    <property type="entry name" value="HIS_KIN"/>
    <property type="match status" value="1"/>
</dbReference>
<proteinExistence type="inferred from homology"/>
<feature type="domain" description="Histidine kinase" evidence="13">
    <location>
        <begin position="461"/>
        <end position="688"/>
    </location>
</feature>
<dbReference type="Proteomes" id="UP001302329">
    <property type="component" value="Unassembled WGS sequence"/>
</dbReference>
<dbReference type="Gene3D" id="3.30.450.40">
    <property type="match status" value="1"/>
</dbReference>
<feature type="modified residue" description="4-aspartylphosphate" evidence="9">
    <location>
        <position position="768"/>
    </location>
</feature>
<dbReference type="CDD" id="cd16922">
    <property type="entry name" value="HATPase_EvgS-ArcB-TorS-like"/>
    <property type="match status" value="1"/>
</dbReference>
<reference evidence="16 17" key="1">
    <citation type="submission" date="2023-12" db="EMBL/GenBank/DDBJ databases">
        <title>Baltic Sea Cyanobacteria.</title>
        <authorList>
            <person name="Delbaje E."/>
            <person name="Fewer D.P."/>
            <person name="Shishido T.K."/>
        </authorList>
    </citation>
    <scope>NUCLEOTIDE SEQUENCE [LARGE SCALE GENOMIC DNA]</scope>
    <source>
        <strain evidence="16 17">UHCC 0281</strain>
    </source>
</reference>
<evidence type="ECO:0000259" key="15">
    <source>
        <dbReference type="PROSITE" id="PS50885"/>
    </source>
</evidence>
<dbReference type="EC" id="2.7.13.3" evidence="4"/>
<dbReference type="Gene3D" id="3.30.565.10">
    <property type="entry name" value="Histidine kinase-like ATPase, C-terminal domain"/>
    <property type="match status" value="1"/>
</dbReference>
<dbReference type="SUPFAM" id="SSF55874">
    <property type="entry name" value="ATPase domain of HSP90 chaperone/DNA topoisomerase II/histidine kinase"/>
    <property type="match status" value="1"/>
</dbReference>
<evidence type="ECO:0000256" key="11">
    <source>
        <dbReference type="SAM" id="Phobius"/>
    </source>
</evidence>
<dbReference type="SMART" id="SM00065">
    <property type="entry name" value="GAF"/>
    <property type="match status" value="1"/>
</dbReference>
<dbReference type="InterPro" id="IPR003660">
    <property type="entry name" value="HAMP_dom"/>
</dbReference>
<dbReference type="InterPro" id="IPR029016">
    <property type="entry name" value="GAF-like_dom_sf"/>
</dbReference>
<dbReference type="SUPFAM" id="SSF55781">
    <property type="entry name" value="GAF domain-like"/>
    <property type="match status" value="1"/>
</dbReference>
<evidence type="ECO:0000313" key="16">
    <source>
        <dbReference type="EMBL" id="MEA5441070.1"/>
    </source>
</evidence>
<dbReference type="SUPFAM" id="SSF158472">
    <property type="entry name" value="HAMP domain-like"/>
    <property type="match status" value="1"/>
</dbReference>
<dbReference type="EMBL" id="JAYGHY010000002">
    <property type="protein sequence ID" value="MEA5441070.1"/>
    <property type="molecule type" value="Genomic_DNA"/>
</dbReference>
<dbReference type="InterPro" id="IPR005467">
    <property type="entry name" value="His_kinase_dom"/>
</dbReference>
<evidence type="ECO:0000256" key="3">
    <source>
        <dbReference type="ARBA" id="ARBA00006402"/>
    </source>
</evidence>
<evidence type="ECO:0000256" key="6">
    <source>
        <dbReference type="ARBA" id="ARBA00022679"/>
    </source>
</evidence>
<comment type="similarity">
    <text evidence="3">In the N-terminal section; belongs to the phytochrome family.</text>
</comment>
<keyword evidence="7" id="KW-0418">Kinase</keyword>
<keyword evidence="6" id="KW-0808">Transferase</keyword>
<dbReference type="InterPro" id="IPR003018">
    <property type="entry name" value="GAF"/>
</dbReference>
<dbReference type="PRINTS" id="PR00344">
    <property type="entry name" value="BCTRLSENSOR"/>
</dbReference>
<dbReference type="CDD" id="cd17546">
    <property type="entry name" value="REC_hyHK_CKI1_RcsC-like"/>
    <property type="match status" value="1"/>
</dbReference>
<dbReference type="Pfam" id="PF01590">
    <property type="entry name" value="GAF"/>
    <property type="match status" value="1"/>
</dbReference>
<dbReference type="SUPFAM" id="SSF47384">
    <property type="entry name" value="Homodimeric domain of signal transducing histidine kinase"/>
    <property type="match status" value="1"/>
</dbReference>
<dbReference type="SMART" id="SM00448">
    <property type="entry name" value="REC"/>
    <property type="match status" value="1"/>
</dbReference>
<keyword evidence="16" id="KW-0547">Nucleotide-binding</keyword>
<comment type="subcellular location">
    <subcellularLocation>
        <location evidence="2">Membrane</location>
    </subcellularLocation>
</comment>
<dbReference type="SUPFAM" id="SSF52172">
    <property type="entry name" value="CheY-like"/>
    <property type="match status" value="1"/>
</dbReference>
<dbReference type="RefSeq" id="WP_323355235.1">
    <property type="nucleotide sequence ID" value="NZ_JAYGHY010000002.1"/>
</dbReference>
<dbReference type="SMART" id="SM00388">
    <property type="entry name" value="HisKA"/>
    <property type="match status" value="1"/>
</dbReference>
<dbReference type="InterPro" id="IPR011006">
    <property type="entry name" value="CheY-like_superfamily"/>
</dbReference>
<evidence type="ECO:0000256" key="5">
    <source>
        <dbReference type="ARBA" id="ARBA00022553"/>
    </source>
</evidence>
<feature type="coiled-coil region" evidence="10">
    <location>
        <begin position="417"/>
        <end position="454"/>
    </location>
</feature>
<dbReference type="Pfam" id="PF02518">
    <property type="entry name" value="HATPase_c"/>
    <property type="match status" value="1"/>
</dbReference>
<evidence type="ECO:0000256" key="7">
    <source>
        <dbReference type="ARBA" id="ARBA00022777"/>
    </source>
</evidence>
<dbReference type="CDD" id="cd06225">
    <property type="entry name" value="HAMP"/>
    <property type="match status" value="1"/>
</dbReference>
<comment type="catalytic activity">
    <reaction evidence="1">
        <text>ATP + protein L-histidine = ADP + protein N-phospho-L-histidine.</text>
        <dbReference type="EC" id="2.7.13.3"/>
    </reaction>
</comment>
<feature type="transmembrane region" description="Helical" evidence="11">
    <location>
        <begin position="171"/>
        <end position="189"/>
    </location>
</feature>
<dbReference type="InterPro" id="IPR036097">
    <property type="entry name" value="HisK_dim/P_sf"/>
</dbReference>
<keyword evidence="16" id="KW-0067">ATP-binding</keyword>
<keyword evidence="5 9" id="KW-0597">Phosphoprotein</keyword>
<accession>A0ABU5SRG5</accession>
<dbReference type="InterPro" id="IPR001789">
    <property type="entry name" value="Sig_transdc_resp-reg_receiver"/>
</dbReference>
<evidence type="ECO:0000259" key="14">
    <source>
        <dbReference type="PROSITE" id="PS50110"/>
    </source>
</evidence>
<sequence length="843" mass="93255">MIVLSGALLGAITFFQELQDANRKSEQSAAIYLKASVSQAARMIDYLFRNEEEGDQVVALVSQLGANQDYLSVLLFNDKNVVISASDYSLLGRSVETTVAAPLVPIFSSTRRMLQGTVQLSSDRSQLIAVYPTLLKALPNELRSSRVGVLFVDYSLAKSRSLAFQQALRRALLFNALLVILGLCIWIFFHSAVTNRIRKLIKASYALGAGELKVRSELGGSDELAQISAAFDQMAEKMEQNAAFLQRQVKRELILREITERILTVLELKRIFQVAVNEMLPYLNVDRVAVYQFDQDSRCRQGEFVAEAVQAGTAALLSMSIEETCFSSTLVARYLKGRHQIINNVATAALNPCYRDLLHRLGIQSNLVVPLICGSRLWGLLCVHHCKAPRSWTDEDIQVVSHLARKLSIAIQQADLFTKLEAELQEKKLAEESLRRTNDELALINEELARSTRLKDQFLANMSHELRTPLNGILGMAESMQESIYGEISPTQRKALGEIESSGAHLLDLINDILDITKIEAGKLEVQLEPVFISALCQSCITTIHPMAQAKAITLSSDVQPDLPACLLDERLIRQVLINLLSNAVKFTPIAGTVRLQARTILEREGEAPHGTLHIRVQDSGIGIDAKDHDQIFKPFVQVESGLSRQFAGTGLGLSIVKRIVQAHGGNIVLKSALGKGSCFNIYIPVELYAEAESRISLPERIEAEGSSQDSYSEIDQPQILLAEDSRVNRLIYSRYLTAKGYQVNQVGNGQEAIDFLRHQVPNLLILDMSMPIVDGFEVMRVVRASDKPELAAMPIIVLTALAMKGDREKCMEAGATEYLAKPVKLHQLDVSVRTILAAALKS</sequence>
<evidence type="ECO:0000256" key="9">
    <source>
        <dbReference type="PROSITE-ProRule" id="PRU00169"/>
    </source>
</evidence>
<feature type="domain" description="Phytochrome chromophore attachment site" evidence="12">
    <location>
        <begin position="267"/>
        <end position="406"/>
    </location>
</feature>
<dbReference type="PROSITE" id="PS50110">
    <property type="entry name" value="RESPONSE_REGULATORY"/>
    <property type="match status" value="1"/>
</dbReference>
<evidence type="ECO:0000256" key="2">
    <source>
        <dbReference type="ARBA" id="ARBA00004370"/>
    </source>
</evidence>
<dbReference type="PANTHER" id="PTHR43047:SF63">
    <property type="entry name" value="HISTIDINE KINASE"/>
    <property type="match status" value="1"/>
</dbReference>
<dbReference type="GO" id="GO:0005524">
    <property type="term" value="F:ATP binding"/>
    <property type="evidence" value="ECO:0007669"/>
    <property type="project" value="UniProtKB-KW"/>
</dbReference>
<dbReference type="Gene3D" id="3.40.50.2300">
    <property type="match status" value="1"/>
</dbReference>
<dbReference type="SMART" id="SM00387">
    <property type="entry name" value="HATPase_c"/>
    <property type="match status" value="1"/>
</dbReference>
<feature type="domain" description="Response regulatory" evidence="14">
    <location>
        <begin position="719"/>
        <end position="837"/>
    </location>
</feature>
<evidence type="ECO:0000256" key="1">
    <source>
        <dbReference type="ARBA" id="ARBA00000085"/>
    </source>
</evidence>
<gene>
    <name evidence="16" type="ORF">VB739_00715</name>
</gene>
<evidence type="ECO:0000259" key="13">
    <source>
        <dbReference type="PROSITE" id="PS50109"/>
    </source>
</evidence>
<keyword evidence="11" id="KW-1133">Transmembrane helix</keyword>
<keyword evidence="17" id="KW-1185">Reference proteome</keyword>
<evidence type="ECO:0000313" key="17">
    <source>
        <dbReference type="Proteomes" id="UP001302329"/>
    </source>
</evidence>
<dbReference type="InterPro" id="IPR016132">
    <property type="entry name" value="Phyto_chromo_attachment"/>
</dbReference>
<protein>
    <recommendedName>
        <fullName evidence="4">histidine kinase</fullName>
        <ecNumber evidence="4">2.7.13.3</ecNumber>
    </recommendedName>
</protein>
<evidence type="ECO:0000256" key="10">
    <source>
        <dbReference type="SAM" id="Coils"/>
    </source>
</evidence>
<dbReference type="Gene3D" id="1.10.287.130">
    <property type="match status" value="1"/>
</dbReference>
<comment type="caution">
    <text evidence="16">The sequence shown here is derived from an EMBL/GenBank/DDBJ whole genome shotgun (WGS) entry which is preliminary data.</text>
</comment>
<dbReference type="InterPro" id="IPR003661">
    <property type="entry name" value="HisK_dim/P_dom"/>
</dbReference>
<dbReference type="Gene3D" id="6.10.340.10">
    <property type="match status" value="1"/>
</dbReference>